<name>A0ABV1D1F3_9FIRM</name>
<dbReference type="EMBL" id="JBBMFM010000010">
    <property type="protein sequence ID" value="MEQ2424225.1"/>
    <property type="molecule type" value="Genomic_DNA"/>
</dbReference>
<dbReference type="RefSeq" id="WP_008719075.1">
    <property type="nucleotide sequence ID" value="NZ_JBBMFM010000010.1"/>
</dbReference>
<accession>A0ABV1D1F3</accession>
<gene>
    <name evidence="1" type="ORF">WMQ36_04510</name>
</gene>
<comment type="caution">
    <text evidence="1">The sequence shown here is derived from an EMBL/GenBank/DDBJ whole genome shotgun (WGS) entry which is preliminary data.</text>
</comment>
<evidence type="ECO:0000313" key="1">
    <source>
        <dbReference type="EMBL" id="MEQ2424225.1"/>
    </source>
</evidence>
<protein>
    <submittedName>
        <fullName evidence="1">Uncharacterized protein</fullName>
    </submittedName>
</protein>
<dbReference type="Proteomes" id="UP001454086">
    <property type="component" value="Unassembled WGS sequence"/>
</dbReference>
<keyword evidence="2" id="KW-1185">Reference proteome</keyword>
<proteinExistence type="predicted"/>
<organism evidence="1 2">
    <name type="scientific">Enterocloster hominis</name>
    <name type="common">ex Hitch et al. 2024</name>
    <dbReference type="NCBI Taxonomy" id="1917870"/>
    <lineage>
        <taxon>Bacteria</taxon>
        <taxon>Bacillati</taxon>
        <taxon>Bacillota</taxon>
        <taxon>Clostridia</taxon>
        <taxon>Lachnospirales</taxon>
        <taxon>Lachnospiraceae</taxon>
        <taxon>Enterocloster</taxon>
    </lineage>
</organism>
<sequence>MDKWEIETDVDYIGYQSLTVLRKLLRDELKKDGKETFLGNYYTKIGFYTKTWRYVEIRYLLALLEYLNPEFQYTGVINIGRTIVTDEDAFKKIVNGDAGLLDKLRQGTPLVFIKYGFLTVDEIGWYKGGFYGNNQGVYCDERRVQ</sequence>
<evidence type="ECO:0000313" key="2">
    <source>
        <dbReference type="Proteomes" id="UP001454086"/>
    </source>
</evidence>
<reference evidence="1 2" key="1">
    <citation type="submission" date="2024-03" db="EMBL/GenBank/DDBJ databases">
        <title>Human intestinal bacterial collection.</title>
        <authorList>
            <person name="Pauvert C."/>
            <person name="Hitch T.C.A."/>
            <person name="Clavel T."/>
        </authorList>
    </citation>
    <scope>NUCLEOTIDE SEQUENCE [LARGE SCALE GENOMIC DNA]</scope>
    <source>
        <strain evidence="1 2">CLA-SR-H021</strain>
    </source>
</reference>